<proteinExistence type="predicted"/>
<evidence type="ECO:0000256" key="1">
    <source>
        <dbReference type="ARBA" id="ARBA00004651"/>
    </source>
</evidence>
<feature type="transmembrane region" description="Helical" evidence="6">
    <location>
        <begin position="257"/>
        <end position="278"/>
    </location>
</feature>
<keyword evidence="5 6" id="KW-0472">Membrane</keyword>
<feature type="transmembrane region" description="Helical" evidence="6">
    <location>
        <begin position="349"/>
        <end position="374"/>
    </location>
</feature>
<keyword evidence="3 6" id="KW-0812">Transmembrane</keyword>
<dbReference type="Pfam" id="PF02687">
    <property type="entry name" value="FtsX"/>
    <property type="match status" value="2"/>
</dbReference>
<evidence type="ECO:0000256" key="3">
    <source>
        <dbReference type="ARBA" id="ARBA00022692"/>
    </source>
</evidence>
<dbReference type="Proteomes" id="UP000822152">
    <property type="component" value="Unassembled WGS sequence"/>
</dbReference>
<evidence type="ECO:0000256" key="5">
    <source>
        <dbReference type="ARBA" id="ARBA00023136"/>
    </source>
</evidence>
<feature type="transmembrane region" description="Helical" evidence="6">
    <location>
        <begin position="725"/>
        <end position="747"/>
    </location>
</feature>
<dbReference type="InterPro" id="IPR038766">
    <property type="entry name" value="Membrane_comp_ABC_pdt"/>
</dbReference>
<protein>
    <submittedName>
        <fullName evidence="8">ABC transporter permease</fullName>
    </submittedName>
</protein>
<dbReference type="InterPro" id="IPR003838">
    <property type="entry name" value="ABC3_permease_C"/>
</dbReference>
<organism evidence="8 9">
    <name type="scientific">Blautia wexlerae</name>
    <dbReference type="NCBI Taxonomy" id="418240"/>
    <lineage>
        <taxon>Bacteria</taxon>
        <taxon>Bacillati</taxon>
        <taxon>Bacillota</taxon>
        <taxon>Clostridia</taxon>
        <taxon>Lachnospirales</taxon>
        <taxon>Lachnospiraceae</taxon>
        <taxon>Blautia</taxon>
    </lineage>
</organism>
<evidence type="ECO:0000313" key="8">
    <source>
        <dbReference type="EMBL" id="NSF73882.1"/>
    </source>
</evidence>
<feature type="domain" description="ABC3 transporter permease C-terminal" evidence="7">
    <location>
        <begin position="685"/>
        <end position="802"/>
    </location>
</feature>
<feature type="transmembrane region" description="Helical" evidence="6">
    <location>
        <begin position="681"/>
        <end position="705"/>
    </location>
</feature>
<dbReference type="PANTHER" id="PTHR30287">
    <property type="entry name" value="MEMBRANE COMPONENT OF PREDICTED ABC SUPERFAMILY METABOLITE UPTAKE TRANSPORTER"/>
    <property type="match status" value="1"/>
</dbReference>
<dbReference type="PANTHER" id="PTHR30287:SF1">
    <property type="entry name" value="INNER MEMBRANE PROTEIN"/>
    <property type="match status" value="1"/>
</dbReference>
<feature type="domain" description="ABC3 transporter permease C-terminal" evidence="7">
    <location>
        <begin position="260"/>
        <end position="375"/>
    </location>
</feature>
<dbReference type="RefSeq" id="WP_173743397.1">
    <property type="nucleotide sequence ID" value="NZ_JAAIPF010000017.1"/>
</dbReference>
<comment type="subcellular location">
    <subcellularLocation>
        <location evidence="1">Cell membrane</location>
        <topology evidence="1">Multi-pass membrane protein</topology>
    </subcellularLocation>
</comment>
<evidence type="ECO:0000256" key="6">
    <source>
        <dbReference type="SAM" id="Phobius"/>
    </source>
</evidence>
<reference evidence="8 9" key="1">
    <citation type="journal article" date="2020" name="Cell Host Microbe">
        <title>Functional and Genomic Variation between Human-Derived Isolates of Lachnospiraceae Reveals Inter- and Intra-Species Diversity.</title>
        <authorList>
            <person name="Sorbara M.T."/>
            <person name="Littmann E.R."/>
            <person name="Fontana E."/>
            <person name="Moody T.U."/>
            <person name="Kohout C.E."/>
            <person name="Gjonbalaj M."/>
            <person name="Eaton V."/>
            <person name="Seok R."/>
            <person name="Leiner I.M."/>
            <person name="Pamer E.G."/>
        </authorList>
    </citation>
    <scope>NUCLEOTIDE SEQUENCE [LARGE SCALE GENOMIC DNA]</scope>
    <source>
        <strain evidence="8 9">MSK.20.11</strain>
    </source>
</reference>
<keyword evidence="2" id="KW-1003">Cell membrane</keyword>
<evidence type="ECO:0000256" key="4">
    <source>
        <dbReference type="ARBA" id="ARBA00022989"/>
    </source>
</evidence>
<feature type="transmembrane region" description="Helical" evidence="6">
    <location>
        <begin position="776"/>
        <end position="794"/>
    </location>
</feature>
<evidence type="ECO:0000259" key="7">
    <source>
        <dbReference type="Pfam" id="PF02687"/>
    </source>
</evidence>
<keyword evidence="4 6" id="KW-1133">Transmembrane helix</keyword>
<feature type="transmembrane region" description="Helical" evidence="6">
    <location>
        <begin position="306"/>
        <end position="329"/>
    </location>
</feature>
<evidence type="ECO:0000256" key="2">
    <source>
        <dbReference type="ARBA" id="ARBA00022475"/>
    </source>
</evidence>
<feature type="transmembrane region" description="Helical" evidence="6">
    <location>
        <begin position="423"/>
        <end position="443"/>
    </location>
</feature>
<dbReference type="EMBL" id="JAAIPF010000017">
    <property type="protein sequence ID" value="NSF73882.1"/>
    <property type="molecule type" value="Genomic_DNA"/>
</dbReference>
<feature type="transmembrane region" description="Helical" evidence="6">
    <location>
        <begin position="20"/>
        <end position="40"/>
    </location>
</feature>
<evidence type="ECO:0000313" key="9">
    <source>
        <dbReference type="Proteomes" id="UP000822152"/>
    </source>
</evidence>
<comment type="caution">
    <text evidence="8">The sequence shown here is derived from an EMBL/GenBank/DDBJ whole genome shotgun (WGS) entry which is preliminary data.</text>
</comment>
<name>A0ABX2GNP4_9FIRM</name>
<accession>A0ABX2GNP4</accession>
<sequence>MKNPLRKRLPRELKGELGKYLVVFILMVLTIGMVSGFLVADGSMIVAYNDGFEKYNIENGNFRTNQQIYKSQKEEIQNLGIKLYENFYIEEPLDNESTMRFFKNRTEINGVCLMKGELPKATGEIAIDRMYADNNDLKVGDTLKSQSGKQTWKITGLVALSDYSCLFQNNNDSMFDSVKFGVSVVTPEEFDTLDQDKLQYNYSWIYDKQPKTEKEEKDVSEELMENIGEIVTLEAFVPRYLNQAITFTGDDMGSDKAMMIILLYIVIVIMAFVFGITISNTIRRESGVIGTLRASGYTRRELIRHYMALPVLVTLVGALVGNILGYTVFKNVCAGMYYGSYSLPTYVTVWSAEAFLLTTVVPVIIMLVVNYGVLRHKLRLSPLKFLRRDLSGRKRKKAIYLSPVIKIFSRFRLRVIFQNMSNYLVLFIGIIFANLLLMFGLLLPSALSHYQVEIQNNMLAKYQYMLQIPASAVSGNKFDGLISLLEFYMDSRTDNEDAEEFSAYSLNTLPGKYKSEEVLLYGIEPDSRYVAIDFNDTKDTYESSENTTDTKDKIDEAGNKVKADNKNTANAEKESAAVYISSAYADKFLLHVGDTITLKEKYEKEKYSFKIAGVYDYTAALCVFMPRSELNDIFDLGEDYYSGYFSDTELTDIKSQYIGSVVDLDALTKISRQLDVSMGSMMGMVNGFAIVIYMVLIYLLSKIIIEKNAQSISMVKILGYTNGEISRLYILSTSMVVVLCLLLSLPLETVIMKVLFREMMLSSISGWITLWIDPMIYLQMFAAGIVTYTVVALLEFRRIKKVPMDEALKNVE</sequence>
<keyword evidence="9" id="KW-1185">Reference proteome</keyword>
<gene>
    <name evidence="8" type="ORF">G4952_08665</name>
</gene>